<name>A0A397I0I7_ASPTH</name>
<accession>A0A397I0I7</accession>
<feature type="region of interest" description="Disordered" evidence="1">
    <location>
        <begin position="143"/>
        <end position="186"/>
    </location>
</feature>
<proteinExistence type="predicted"/>
<dbReference type="EMBL" id="NKHU02000012">
    <property type="protein sequence ID" value="RHZ66350.1"/>
    <property type="molecule type" value="Genomic_DNA"/>
</dbReference>
<keyword evidence="3" id="KW-1185">Reference proteome</keyword>
<organism evidence="2 3">
    <name type="scientific">Aspergillus thermomutatus</name>
    <name type="common">Neosartorya pseudofischeri</name>
    <dbReference type="NCBI Taxonomy" id="41047"/>
    <lineage>
        <taxon>Eukaryota</taxon>
        <taxon>Fungi</taxon>
        <taxon>Dikarya</taxon>
        <taxon>Ascomycota</taxon>
        <taxon>Pezizomycotina</taxon>
        <taxon>Eurotiomycetes</taxon>
        <taxon>Eurotiomycetidae</taxon>
        <taxon>Eurotiales</taxon>
        <taxon>Aspergillaceae</taxon>
        <taxon>Aspergillus</taxon>
        <taxon>Aspergillus subgen. Fumigati</taxon>
    </lineage>
</organism>
<evidence type="ECO:0000256" key="1">
    <source>
        <dbReference type="SAM" id="MobiDB-lite"/>
    </source>
</evidence>
<sequence length="186" mass="20589">MIGSMNGFALREAAKGGHDKIIQLLLHWAPPGSAPQHNYNEYKSPPAVPQKAPSLPYYRALLPHISNSNYTNLTPEDTVDPPARLYSERNTATEEDELDTLLLKHHKNTYALLFPAYAINNRALSLEGLKQQSEVLCVVSEMPPGKSTLSEGSETEADIWQGEVQSGGGRSRRWRGKRVLSPPNES</sequence>
<dbReference type="VEuPathDB" id="FungiDB:CDV56_107320"/>
<dbReference type="STRING" id="41047.A0A397I0I7"/>
<evidence type="ECO:0000313" key="3">
    <source>
        <dbReference type="Proteomes" id="UP000215305"/>
    </source>
</evidence>
<dbReference type="RefSeq" id="XP_026618198.1">
    <property type="nucleotide sequence ID" value="XM_026760939.1"/>
</dbReference>
<dbReference type="GeneID" id="38129294"/>
<reference evidence="2" key="1">
    <citation type="submission" date="2018-08" db="EMBL/GenBank/DDBJ databases">
        <title>Draft genome sequence of azole-resistant Aspergillus thermomutatus (Neosartorya pseudofischeri) strain HMR AF 39, isolated from a human nasal aspirate.</title>
        <authorList>
            <person name="Parent-Michaud M."/>
            <person name="Dufresne P.J."/>
            <person name="Fournier E."/>
            <person name="Martineau C."/>
            <person name="Moreira S."/>
            <person name="Perkins V."/>
            <person name="De Repentigny L."/>
            <person name="Dufresne S.F."/>
        </authorList>
    </citation>
    <scope>NUCLEOTIDE SEQUENCE [LARGE SCALE GENOMIC DNA]</scope>
    <source>
        <strain evidence="2">HMR AF 39</strain>
    </source>
</reference>
<evidence type="ECO:0000313" key="2">
    <source>
        <dbReference type="EMBL" id="RHZ66350.1"/>
    </source>
</evidence>
<dbReference type="Proteomes" id="UP000215305">
    <property type="component" value="Unassembled WGS sequence"/>
</dbReference>
<comment type="caution">
    <text evidence="2">The sequence shown here is derived from an EMBL/GenBank/DDBJ whole genome shotgun (WGS) entry which is preliminary data.</text>
</comment>
<protein>
    <submittedName>
        <fullName evidence="2">Uncharacterized protein</fullName>
    </submittedName>
</protein>
<dbReference type="OrthoDB" id="417450at2759"/>
<dbReference type="AlphaFoldDB" id="A0A397I0I7"/>
<gene>
    <name evidence="2" type="ORF">CDV56_107320</name>
</gene>